<dbReference type="EMBL" id="AP010968">
    <property type="protein sequence ID" value="BAJ31851.1"/>
    <property type="molecule type" value="Genomic_DNA"/>
</dbReference>
<evidence type="ECO:0000256" key="4">
    <source>
        <dbReference type="SAM" id="SignalP"/>
    </source>
</evidence>
<keyword evidence="6" id="KW-1185">Reference proteome</keyword>
<keyword evidence="2" id="KW-0442">Lipid degradation</keyword>
<dbReference type="AlphaFoldDB" id="E4N117"/>
<dbReference type="Gene3D" id="3.40.50.1820">
    <property type="entry name" value="alpha/beta hydrolase"/>
    <property type="match status" value="1"/>
</dbReference>
<evidence type="ECO:0000256" key="2">
    <source>
        <dbReference type="ARBA" id="ARBA00022963"/>
    </source>
</evidence>
<evidence type="ECO:0000313" key="5">
    <source>
        <dbReference type="EMBL" id="BAJ31851.1"/>
    </source>
</evidence>
<organism evidence="5 6">
    <name type="scientific">Kitasatospora setae (strain ATCC 33774 / DSM 43861 / JCM 3304 / KCC A-0304 / NBRC 14216 / KM-6054)</name>
    <name type="common">Streptomyces setae</name>
    <dbReference type="NCBI Taxonomy" id="452652"/>
    <lineage>
        <taxon>Bacteria</taxon>
        <taxon>Bacillati</taxon>
        <taxon>Actinomycetota</taxon>
        <taxon>Actinomycetes</taxon>
        <taxon>Kitasatosporales</taxon>
        <taxon>Streptomycetaceae</taxon>
        <taxon>Kitasatospora</taxon>
    </lineage>
</organism>
<dbReference type="HOGENOM" id="CLU_026278_1_0_11"/>
<dbReference type="RefSeq" id="WP_014139147.1">
    <property type="nucleotide sequence ID" value="NC_016109.1"/>
</dbReference>
<reference evidence="5 6" key="1">
    <citation type="journal article" date="2010" name="DNA Res.">
        <title>Genome sequence of Kitasatospora setae NBRC 14216T: an evolutionary snapshot of the family Streptomycetaceae.</title>
        <authorList>
            <person name="Ichikawa N."/>
            <person name="Oguchi A."/>
            <person name="Ikeda H."/>
            <person name="Ishikawa J."/>
            <person name="Kitani S."/>
            <person name="Watanabe Y."/>
            <person name="Nakamura S."/>
            <person name="Katano Y."/>
            <person name="Kishi E."/>
            <person name="Sasagawa M."/>
            <person name="Ankai A."/>
            <person name="Fukui S."/>
            <person name="Hashimoto Y."/>
            <person name="Kamata S."/>
            <person name="Otoguro M."/>
            <person name="Tanikawa S."/>
            <person name="Nihira T."/>
            <person name="Horinouchi S."/>
            <person name="Ohnishi Y."/>
            <person name="Hayakawa M."/>
            <person name="Kuzuyama T."/>
            <person name="Arisawa A."/>
            <person name="Nomoto F."/>
            <person name="Miura H."/>
            <person name="Takahashi Y."/>
            <person name="Fujita N."/>
        </authorList>
    </citation>
    <scope>NUCLEOTIDE SEQUENCE [LARGE SCALE GENOMIC DNA]</scope>
    <source>
        <strain evidence="6">ATCC 33774 / DSM 43861 / JCM 3304 / KCC A-0304 / NBRC 14216 / KM-6054</strain>
    </source>
</reference>
<feature type="chain" id="PRO_5038782796" evidence="4">
    <location>
        <begin position="24"/>
        <end position="398"/>
    </location>
</feature>
<dbReference type="GO" id="GO:0003847">
    <property type="term" value="F:1-alkyl-2-acetylglycerophosphocholine esterase activity"/>
    <property type="evidence" value="ECO:0007669"/>
    <property type="project" value="TreeGrafter"/>
</dbReference>
<dbReference type="Proteomes" id="UP000007076">
    <property type="component" value="Chromosome"/>
</dbReference>
<keyword evidence="4" id="KW-0732">Signal</keyword>
<keyword evidence="3" id="KW-0443">Lipid metabolism</keyword>
<evidence type="ECO:0000256" key="1">
    <source>
        <dbReference type="ARBA" id="ARBA00022801"/>
    </source>
</evidence>
<dbReference type="Pfam" id="PF03403">
    <property type="entry name" value="PAF-AH_p_II"/>
    <property type="match status" value="2"/>
</dbReference>
<dbReference type="PANTHER" id="PTHR10272">
    <property type="entry name" value="PLATELET-ACTIVATING FACTOR ACETYLHYDROLASE"/>
    <property type="match status" value="1"/>
</dbReference>
<proteinExistence type="predicted"/>
<sequence>MTGIRRAAATAVLLLALPMSAVAVAPCASAAAPATVTLTASADTAAPAPASAAAELPRPTGRHAVGRDDLELVDSSRTDPWVPASGPRRLMVSVYYPARPGTGVPAPYMTPGAARALLDDKLPGNTVPTEVLTGVRTWSASGARPAPGRYPLVLLSPGFTMPRSTLTALAEDLSSHGYVVALIDHAYENTGTTFPDGSTLPCAACGQLRTRADWAALNLGRARDASFVVDRLTARPHPAWRNARMIDPSRVGVAGHSAGGAAAVPALLTDDRIRAGVDIDGTMDYAVPDSGIGGKPFLMLGHPLPDGEDQSWTDAWPRLDGWKRWLTVAGTNHQTFTDLPVLIDALGLPDPDRTLPAARAVQLTRAYVRAFFDLQLKGVPQPLLDGPTPRNPEVAFHP</sequence>
<feature type="signal peptide" evidence="4">
    <location>
        <begin position="1"/>
        <end position="23"/>
    </location>
</feature>
<dbReference type="PATRIC" id="fig|452652.3.peg.6097"/>
<keyword evidence="1" id="KW-0378">Hydrolase</keyword>
<dbReference type="PANTHER" id="PTHR10272:SF0">
    <property type="entry name" value="PLATELET-ACTIVATING FACTOR ACETYLHYDROLASE"/>
    <property type="match status" value="1"/>
</dbReference>
<dbReference type="GO" id="GO:0016042">
    <property type="term" value="P:lipid catabolic process"/>
    <property type="evidence" value="ECO:0007669"/>
    <property type="project" value="UniProtKB-KW"/>
</dbReference>
<dbReference type="KEGG" id="ksk:KSE_60850"/>
<name>E4N117_KITSK</name>
<gene>
    <name evidence="5" type="ordered locus">KSE_60850</name>
</gene>
<dbReference type="eggNOG" id="COG4188">
    <property type="taxonomic scope" value="Bacteria"/>
</dbReference>
<evidence type="ECO:0000313" key="6">
    <source>
        <dbReference type="Proteomes" id="UP000007076"/>
    </source>
</evidence>
<dbReference type="SUPFAM" id="SSF53474">
    <property type="entry name" value="alpha/beta-Hydrolases"/>
    <property type="match status" value="1"/>
</dbReference>
<accession>E4N117</accession>
<evidence type="ECO:0000256" key="3">
    <source>
        <dbReference type="ARBA" id="ARBA00023098"/>
    </source>
</evidence>
<dbReference type="STRING" id="452652.KSE_60850"/>
<protein>
    <submittedName>
        <fullName evidence="5">Putative esterase</fullName>
    </submittedName>
</protein>
<dbReference type="InterPro" id="IPR029058">
    <property type="entry name" value="AB_hydrolase_fold"/>
</dbReference>